<dbReference type="PANTHER" id="PTHR13812">
    <property type="entry name" value="KETIMINE REDUCTASE MU-CRYSTALLIN"/>
    <property type="match status" value="1"/>
</dbReference>
<protein>
    <submittedName>
        <fullName evidence="2">Ornithine cyclodeaminase</fullName>
    </submittedName>
</protein>
<reference evidence="2" key="1">
    <citation type="journal article" date="2005" name="Environ. Microbiol.">
        <title>Genetic and functional properties of uncultivated thermophilic crenarchaeotes from a subsurface gold mine as revealed by analysis of genome fragments.</title>
        <authorList>
            <person name="Nunoura T."/>
            <person name="Hirayama H."/>
            <person name="Takami H."/>
            <person name="Oida H."/>
            <person name="Nishi S."/>
            <person name="Shimamura S."/>
            <person name="Suzuki Y."/>
            <person name="Inagaki F."/>
            <person name="Takai K."/>
            <person name="Nealson K.H."/>
            <person name="Horikoshi K."/>
        </authorList>
    </citation>
    <scope>NUCLEOTIDE SEQUENCE</scope>
</reference>
<dbReference type="AlphaFoldDB" id="H5SCV0"/>
<dbReference type="Gene3D" id="3.30.1780.10">
    <property type="entry name" value="ornithine cyclodeaminase, domain 1"/>
    <property type="match status" value="1"/>
</dbReference>
<dbReference type="Pfam" id="PF02423">
    <property type="entry name" value="OCD_Mu_crystall"/>
    <property type="match status" value="1"/>
</dbReference>
<organism evidence="2">
    <name type="scientific">uncultured Planctomycetota bacterium</name>
    <dbReference type="NCBI Taxonomy" id="120965"/>
    <lineage>
        <taxon>Bacteria</taxon>
        <taxon>Pseudomonadati</taxon>
        <taxon>Planctomycetota</taxon>
        <taxon>environmental samples</taxon>
    </lineage>
</organism>
<dbReference type="EMBL" id="AP011768">
    <property type="protein sequence ID" value="BAL57164.1"/>
    <property type="molecule type" value="Genomic_DNA"/>
</dbReference>
<evidence type="ECO:0000313" key="3">
    <source>
        <dbReference type="EMBL" id="BAL57164.1"/>
    </source>
</evidence>
<comment type="similarity">
    <text evidence="1">Belongs to the ornithine cyclodeaminase/mu-crystallin family.</text>
</comment>
<dbReference type="GO" id="GO:0005737">
    <property type="term" value="C:cytoplasm"/>
    <property type="evidence" value="ECO:0007669"/>
    <property type="project" value="TreeGrafter"/>
</dbReference>
<accession>H5SCV0</accession>
<dbReference type="FunFam" id="3.40.50.720:FF:000311">
    <property type="entry name" value="Ornithine cyclodeaminase"/>
    <property type="match status" value="1"/>
</dbReference>
<dbReference type="PANTHER" id="PTHR13812:SF19">
    <property type="entry name" value="KETIMINE REDUCTASE MU-CRYSTALLIN"/>
    <property type="match status" value="1"/>
</dbReference>
<dbReference type="SUPFAM" id="SSF51735">
    <property type="entry name" value="NAD(P)-binding Rossmann-fold domains"/>
    <property type="match status" value="1"/>
</dbReference>
<dbReference type="InterPro" id="IPR023401">
    <property type="entry name" value="ODC_N"/>
</dbReference>
<dbReference type="PIRSF" id="PIRSF001439">
    <property type="entry name" value="CryM"/>
    <property type="match status" value="1"/>
</dbReference>
<dbReference type="InterPro" id="IPR036291">
    <property type="entry name" value="NAD(P)-bd_dom_sf"/>
</dbReference>
<dbReference type="GO" id="GO:0019752">
    <property type="term" value="P:carboxylic acid metabolic process"/>
    <property type="evidence" value="ECO:0007669"/>
    <property type="project" value="UniProtKB-ARBA"/>
</dbReference>
<dbReference type="GO" id="GO:0016491">
    <property type="term" value="F:oxidoreductase activity"/>
    <property type="evidence" value="ECO:0007669"/>
    <property type="project" value="UniProtKB-ARBA"/>
</dbReference>
<dbReference type="EMBL" id="AP011673">
    <property type="protein sequence ID" value="BAL53986.1"/>
    <property type="molecule type" value="Genomic_DNA"/>
</dbReference>
<dbReference type="Gene3D" id="3.40.50.720">
    <property type="entry name" value="NAD(P)-binding Rossmann-like Domain"/>
    <property type="match status" value="1"/>
</dbReference>
<evidence type="ECO:0000256" key="1">
    <source>
        <dbReference type="ARBA" id="ARBA00008903"/>
    </source>
</evidence>
<reference evidence="2" key="2">
    <citation type="journal article" date="2012" name="PLoS ONE">
        <title>A Deeply Branching Thermophilic Bacterium with an Ancient Acetyl-CoA Pathway Dominates a Subsurface Ecosystem.</title>
        <authorList>
            <person name="Takami H."/>
            <person name="Noguchi H."/>
            <person name="Takaki Y."/>
            <person name="Uchiyama I."/>
            <person name="Toyoda A."/>
            <person name="Nishi S."/>
            <person name="Chee G.-J."/>
            <person name="Arai W."/>
            <person name="Nunoura T."/>
            <person name="Itoh T."/>
            <person name="Hattori M."/>
            <person name="Takai K."/>
        </authorList>
    </citation>
    <scope>NUCLEOTIDE SEQUENCE</scope>
</reference>
<gene>
    <name evidence="2" type="ORF">HGMM_F11G08C23</name>
    <name evidence="3" type="ORF">HGMM_F48A06C07</name>
</gene>
<sequence>MLYLTETEVRELLTMPLALEAVREAFRSWGLDEAECTVRERCQTDQAMLHTMSAALKRSGYLGFKAYLTGRHGAHFHVVLYRQDTPQPLAWIEADYLGQVRTGAVSGVATELLARADASEVGIFGSGKQARTQLWAVCCVRGVRCVHVYSPNSEHRQRFAEEMSRFLNVEVRPVNRPDLAAADKDIIITATTSREPILRGDWVSEGAHLNVIGSNFLSKAEIDVATLRRADVIVVDSKDQARREAGDLHAAMDEGSLHWSEVYELAQVVVGRYPGRRKQEEITLFKSVGIALADVAVAARVYELARQQGIGREVPP</sequence>
<evidence type="ECO:0000313" key="2">
    <source>
        <dbReference type="EMBL" id="BAL53986.1"/>
    </source>
</evidence>
<proteinExistence type="inferred from homology"/>
<name>H5SCV0_9BACT</name>
<dbReference type="InterPro" id="IPR003462">
    <property type="entry name" value="ODC_Mu_crystall"/>
</dbReference>